<dbReference type="GO" id="GO:0005886">
    <property type="term" value="C:plasma membrane"/>
    <property type="evidence" value="ECO:0007669"/>
    <property type="project" value="UniProtKB-SubCell"/>
</dbReference>
<comment type="caution">
    <text evidence="3">The sequence shown here is derived from an EMBL/GenBank/DDBJ whole genome shotgun (WGS) entry which is preliminary data.</text>
</comment>
<keyword evidence="2" id="KW-0472">Membrane</keyword>
<dbReference type="Gene3D" id="1.20.1600.10">
    <property type="entry name" value="Outer membrane efflux proteins (OEP)"/>
    <property type="match status" value="1"/>
</dbReference>
<dbReference type="AlphaFoldDB" id="A0A016E2T9"/>
<keyword evidence="2" id="KW-0812">Transmembrane</keyword>
<dbReference type="SUPFAM" id="SSF56954">
    <property type="entry name" value="Outer membrane efflux proteins (OEP)"/>
    <property type="match status" value="1"/>
</dbReference>
<gene>
    <name evidence="3" type="ORF">M123_4258</name>
</gene>
<evidence type="ECO:0000313" key="4">
    <source>
        <dbReference type="Proteomes" id="UP000020938"/>
    </source>
</evidence>
<feature type="signal peptide" evidence="2">
    <location>
        <begin position="1"/>
        <end position="23"/>
    </location>
</feature>
<dbReference type="EMBL" id="JGDS01000067">
    <property type="protein sequence ID" value="EXZ71486.1"/>
    <property type="molecule type" value="Genomic_DNA"/>
</dbReference>
<evidence type="ECO:0000256" key="2">
    <source>
        <dbReference type="RuleBase" id="RU362097"/>
    </source>
</evidence>
<evidence type="ECO:0000313" key="3">
    <source>
        <dbReference type="EMBL" id="EXZ71486.1"/>
    </source>
</evidence>
<keyword evidence="2" id="KW-0564">Palmitate</keyword>
<keyword evidence="2" id="KW-1134">Transmembrane beta strand</keyword>
<dbReference type="PROSITE" id="PS51257">
    <property type="entry name" value="PROKAR_LIPOPROTEIN"/>
    <property type="match status" value="1"/>
</dbReference>
<evidence type="ECO:0000256" key="1">
    <source>
        <dbReference type="ARBA" id="ARBA00007613"/>
    </source>
</evidence>
<keyword evidence="2" id="KW-0449">Lipoprotein</keyword>
<dbReference type="PANTHER" id="PTHR30203:SF33">
    <property type="entry name" value="BLR4455 PROTEIN"/>
    <property type="match status" value="1"/>
</dbReference>
<dbReference type="NCBIfam" id="TIGR01845">
    <property type="entry name" value="outer_NodT"/>
    <property type="match status" value="1"/>
</dbReference>
<dbReference type="Proteomes" id="UP000020938">
    <property type="component" value="Unassembled WGS sequence"/>
</dbReference>
<organism evidence="3 4">
    <name type="scientific">Bacteroides fragilis str. 3976T8</name>
    <dbReference type="NCBI Taxonomy" id="1339314"/>
    <lineage>
        <taxon>Bacteria</taxon>
        <taxon>Pseudomonadati</taxon>
        <taxon>Bacteroidota</taxon>
        <taxon>Bacteroidia</taxon>
        <taxon>Bacteroidales</taxon>
        <taxon>Bacteroidaceae</taxon>
        <taxon>Bacteroides</taxon>
    </lineage>
</organism>
<dbReference type="PANTHER" id="PTHR30203">
    <property type="entry name" value="OUTER MEMBRANE CATION EFFLUX PROTEIN"/>
    <property type="match status" value="1"/>
</dbReference>
<dbReference type="GO" id="GO:0015562">
    <property type="term" value="F:efflux transmembrane transporter activity"/>
    <property type="evidence" value="ECO:0007669"/>
    <property type="project" value="InterPro"/>
</dbReference>
<dbReference type="InterPro" id="IPR003423">
    <property type="entry name" value="OMP_efflux"/>
</dbReference>
<proteinExistence type="inferred from homology"/>
<dbReference type="InterPro" id="IPR010131">
    <property type="entry name" value="MdtP/NodT-like"/>
</dbReference>
<protein>
    <submittedName>
        <fullName evidence="3">Efflux transporter, outer membrane factor (OMF) lipo, NodT family protein</fullName>
    </submittedName>
</protein>
<comment type="subcellular location">
    <subcellularLocation>
        <location evidence="2">Cell membrane</location>
        <topology evidence="2">Lipid-anchor</topology>
    </subcellularLocation>
</comment>
<feature type="chain" id="PRO_5001431456" evidence="2">
    <location>
        <begin position="24"/>
        <end position="469"/>
    </location>
</feature>
<name>A0A016E2T9_BACFG</name>
<dbReference type="Pfam" id="PF02321">
    <property type="entry name" value="OEP"/>
    <property type="match status" value="2"/>
</dbReference>
<sequence>MMKEKIYAILIPAICLLGTSACSVVHKAYKAPQVEHAEQLYGPHEPTDSVTVASVPWRSYFTDTLLIQLIDEGIAGNPDLRIAETRIRVAEAGLREARRAFFPDIALTGEVEHLRTSDGNWGKDVLGYRSTEYTLGITAGWELDIWGKLNSRRKSEYAAFLGSRAYRNLVQTSLVANIATAYYSLLALDEELRVTRSVIWLMEENLSVMMKLKESGLQNGAAVEQSKVTLYETRSRVPELEYRIEEMEHALCVLLGRMPGSIERGTFDAQAVPDRLRYGVPAQMLAARPDVQEAEAAFRSAFELTNAARSAFYPSVRLTSGTLGYNSLNTLSEFLRPENMLLNLVGGLTQPLFNRGRLRSELEIAKAREDEALLSFRKTVLAAGQEVTDILAEFRSSVQKNDTRKHQVEAARNAVDYTQKLLLAGDVDYTEVLTAEESLLSSRLAQVDDRLQQILCAVRMYRALGGGIE</sequence>
<dbReference type="PATRIC" id="fig|1339314.3.peg.4395"/>
<keyword evidence="2" id="KW-0732">Signal</keyword>
<accession>A0A016E2T9</accession>
<reference evidence="3 4" key="1">
    <citation type="submission" date="2014-02" db="EMBL/GenBank/DDBJ databases">
        <authorList>
            <person name="Sears C."/>
            <person name="Carroll K."/>
            <person name="Sack B.R."/>
            <person name="Qadri F."/>
            <person name="Myers L.L."/>
            <person name="Chung G.-T."/>
            <person name="Escheverria P."/>
            <person name="Fraser C.M."/>
            <person name="Sadzewicz L."/>
            <person name="Shefchek K.A."/>
            <person name="Tallon L."/>
            <person name="Das S.P."/>
            <person name="Daugherty S."/>
            <person name="Mongodin E.F."/>
        </authorList>
    </citation>
    <scope>NUCLEOTIDE SEQUENCE [LARGE SCALE GENOMIC DNA]</scope>
    <source>
        <strain evidence="3 4">3976T8</strain>
    </source>
</reference>
<comment type="similarity">
    <text evidence="1 2">Belongs to the outer membrane factor (OMF) (TC 1.B.17) family.</text>
</comment>
<dbReference type="RefSeq" id="WP_081039665.1">
    <property type="nucleotide sequence ID" value="NZ_JGDS01000067.1"/>
</dbReference>
<dbReference type="Gene3D" id="2.20.200.10">
    <property type="entry name" value="Outer membrane efflux proteins (OEP)"/>
    <property type="match status" value="1"/>
</dbReference>